<feature type="region of interest" description="Disordered" evidence="20">
    <location>
        <begin position="634"/>
        <end position="653"/>
    </location>
</feature>
<dbReference type="SUPFAM" id="SSF53955">
    <property type="entry name" value="Lysozyme-like"/>
    <property type="match status" value="1"/>
</dbReference>
<dbReference type="GO" id="GO:0030288">
    <property type="term" value="C:outer membrane-bounded periplasmic space"/>
    <property type="evidence" value="ECO:0007669"/>
    <property type="project" value="TreeGrafter"/>
</dbReference>
<evidence type="ECO:0000256" key="21">
    <source>
        <dbReference type="SAM" id="Phobius"/>
    </source>
</evidence>
<dbReference type="GO" id="GO:0016020">
    <property type="term" value="C:membrane"/>
    <property type="evidence" value="ECO:0007669"/>
    <property type="project" value="UniProtKB-SubCell"/>
</dbReference>
<dbReference type="InterPro" id="IPR012338">
    <property type="entry name" value="Beta-lactam/transpept-like"/>
</dbReference>
<keyword evidence="7" id="KW-0328">Glycosyltransferase</keyword>
<gene>
    <name evidence="24" type="ORF">GCM10017083_00180</name>
</gene>
<evidence type="ECO:0000256" key="18">
    <source>
        <dbReference type="ARBA" id="ARBA00049902"/>
    </source>
</evidence>
<dbReference type="EMBL" id="BMZS01000001">
    <property type="protein sequence ID" value="GHD38897.1"/>
    <property type="molecule type" value="Genomic_DNA"/>
</dbReference>
<evidence type="ECO:0000256" key="13">
    <source>
        <dbReference type="ARBA" id="ARBA00022989"/>
    </source>
</evidence>
<evidence type="ECO:0000256" key="20">
    <source>
        <dbReference type="SAM" id="MobiDB-lite"/>
    </source>
</evidence>
<evidence type="ECO:0000256" key="5">
    <source>
        <dbReference type="ARBA" id="ARBA00022645"/>
    </source>
</evidence>
<dbReference type="GO" id="GO:0008658">
    <property type="term" value="F:penicillin binding"/>
    <property type="evidence" value="ECO:0007669"/>
    <property type="project" value="InterPro"/>
</dbReference>
<protein>
    <recommendedName>
        <fullName evidence="17">peptidoglycan glycosyltransferase</fullName>
        <ecNumber evidence="17">2.4.99.28</ecNumber>
    </recommendedName>
</protein>
<evidence type="ECO:0000256" key="17">
    <source>
        <dbReference type="ARBA" id="ARBA00044770"/>
    </source>
</evidence>
<proteinExistence type="inferred from homology"/>
<dbReference type="Gene3D" id="3.40.710.10">
    <property type="entry name" value="DD-peptidase/beta-lactamase superfamily"/>
    <property type="match status" value="1"/>
</dbReference>
<dbReference type="InterPro" id="IPR001264">
    <property type="entry name" value="Glyco_trans_51"/>
</dbReference>
<dbReference type="GO" id="GO:0006508">
    <property type="term" value="P:proteolysis"/>
    <property type="evidence" value="ECO:0007669"/>
    <property type="project" value="UniProtKB-KW"/>
</dbReference>
<comment type="catalytic activity">
    <reaction evidence="18">
        <text>[GlcNAc-(1-&gt;4)-Mur2Ac(oyl-L-Ala-gamma-D-Glu-L-Lys-D-Ala-D-Ala)](n)-di-trans,octa-cis-undecaprenyl diphosphate + beta-D-GlcNAc-(1-&gt;4)-Mur2Ac(oyl-L-Ala-gamma-D-Glu-L-Lys-D-Ala-D-Ala)-di-trans,octa-cis-undecaprenyl diphosphate = [GlcNAc-(1-&gt;4)-Mur2Ac(oyl-L-Ala-gamma-D-Glu-L-Lys-D-Ala-D-Ala)](n+1)-di-trans,octa-cis-undecaprenyl diphosphate + di-trans,octa-cis-undecaprenyl diphosphate + H(+)</text>
        <dbReference type="Rhea" id="RHEA:23708"/>
        <dbReference type="Rhea" id="RHEA-COMP:9602"/>
        <dbReference type="Rhea" id="RHEA-COMP:9603"/>
        <dbReference type="ChEBI" id="CHEBI:15378"/>
        <dbReference type="ChEBI" id="CHEBI:58405"/>
        <dbReference type="ChEBI" id="CHEBI:60033"/>
        <dbReference type="ChEBI" id="CHEBI:78435"/>
        <dbReference type="EC" id="2.4.99.28"/>
    </reaction>
</comment>
<dbReference type="Pfam" id="PF00905">
    <property type="entry name" value="Transpeptidase"/>
    <property type="match status" value="1"/>
</dbReference>
<evidence type="ECO:0000256" key="2">
    <source>
        <dbReference type="ARBA" id="ARBA00004752"/>
    </source>
</evidence>
<dbReference type="InterPro" id="IPR023346">
    <property type="entry name" value="Lysozyme-like_dom_sf"/>
</dbReference>
<dbReference type="GO" id="GO:0071555">
    <property type="term" value="P:cell wall organization"/>
    <property type="evidence" value="ECO:0007669"/>
    <property type="project" value="UniProtKB-KW"/>
</dbReference>
<reference evidence="24" key="1">
    <citation type="journal article" date="2014" name="Int. J. Syst. Evol. Microbiol.">
        <title>Complete genome sequence of Corynebacterium casei LMG S-19264T (=DSM 44701T), isolated from a smear-ripened cheese.</title>
        <authorList>
            <consortium name="US DOE Joint Genome Institute (JGI-PGF)"/>
            <person name="Walter F."/>
            <person name="Albersmeier A."/>
            <person name="Kalinowski J."/>
            <person name="Ruckert C."/>
        </authorList>
    </citation>
    <scope>NUCLEOTIDE SEQUENCE</scope>
    <source>
        <strain evidence="24">KCTC 42651</strain>
    </source>
</reference>
<keyword evidence="14 21" id="KW-0472">Membrane</keyword>
<evidence type="ECO:0000256" key="8">
    <source>
        <dbReference type="ARBA" id="ARBA00022679"/>
    </source>
</evidence>
<evidence type="ECO:0000256" key="11">
    <source>
        <dbReference type="ARBA" id="ARBA00022960"/>
    </source>
</evidence>
<evidence type="ECO:0000256" key="14">
    <source>
        <dbReference type="ARBA" id="ARBA00023136"/>
    </source>
</evidence>
<keyword evidence="12" id="KW-0573">Peptidoglycan synthesis</keyword>
<evidence type="ECO:0000259" key="23">
    <source>
        <dbReference type="Pfam" id="PF00912"/>
    </source>
</evidence>
<dbReference type="Proteomes" id="UP000630353">
    <property type="component" value="Unassembled WGS sequence"/>
</dbReference>
<comment type="similarity">
    <text evidence="4">In the N-terminal section; belongs to the glycosyltransferase 51 family.</text>
</comment>
<feature type="compositionally biased region" description="Basic residues" evidence="20">
    <location>
        <begin position="22"/>
        <end position="37"/>
    </location>
</feature>
<keyword evidence="15" id="KW-0511">Multifunctional enzyme</keyword>
<evidence type="ECO:0000313" key="24">
    <source>
        <dbReference type="EMBL" id="GHD38897.1"/>
    </source>
</evidence>
<keyword evidence="10" id="KW-0378">Hydrolase</keyword>
<comment type="caution">
    <text evidence="24">The sequence shown here is derived from an EMBL/GenBank/DDBJ whole genome shotgun (WGS) entry which is preliminary data.</text>
</comment>
<keyword evidence="8" id="KW-0808">Transferase</keyword>
<evidence type="ECO:0000256" key="9">
    <source>
        <dbReference type="ARBA" id="ARBA00022692"/>
    </source>
</evidence>
<dbReference type="PANTHER" id="PTHR32282">
    <property type="entry name" value="BINDING PROTEIN TRANSPEPTIDASE, PUTATIVE-RELATED"/>
    <property type="match status" value="1"/>
</dbReference>
<reference evidence="24" key="2">
    <citation type="submission" date="2020-09" db="EMBL/GenBank/DDBJ databases">
        <authorList>
            <person name="Sun Q."/>
            <person name="Kim S."/>
        </authorList>
    </citation>
    <scope>NUCLEOTIDE SEQUENCE</scope>
    <source>
        <strain evidence="24">KCTC 42651</strain>
    </source>
</reference>
<dbReference type="RefSeq" id="WP_189986875.1">
    <property type="nucleotide sequence ID" value="NZ_BMZS01000001.1"/>
</dbReference>
<evidence type="ECO:0000256" key="3">
    <source>
        <dbReference type="ARBA" id="ARBA00007090"/>
    </source>
</evidence>
<dbReference type="EC" id="2.4.99.28" evidence="17"/>
<keyword evidence="11" id="KW-0133">Cell shape</keyword>
<dbReference type="Gene3D" id="1.10.3810.10">
    <property type="entry name" value="Biosynthetic peptidoglycan transglycosylase-like"/>
    <property type="match status" value="1"/>
</dbReference>
<dbReference type="NCBIfam" id="TIGR02074">
    <property type="entry name" value="PBP_1a_fam"/>
    <property type="match status" value="1"/>
</dbReference>
<dbReference type="FunFam" id="1.10.3810.10:FF:000003">
    <property type="entry name" value="Penicillin-binding protein 1a"/>
    <property type="match status" value="1"/>
</dbReference>
<evidence type="ECO:0000256" key="1">
    <source>
        <dbReference type="ARBA" id="ARBA00004370"/>
    </source>
</evidence>
<keyword evidence="13 21" id="KW-1133">Transmembrane helix</keyword>
<keyword evidence="9 21" id="KW-0812">Transmembrane</keyword>
<dbReference type="GO" id="GO:0008955">
    <property type="term" value="F:peptidoglycan glycosyltransferase activity"/>
    <property type="evidence" value="ECO:0007669"/>
    <property type="project" value="UniProtKB-EC"/>
</dbReference>
<accession>A0A918XMH3</accession>
<evidence type="ECO:0000256" key="6">
    <source>
        <dbReference type="ARBA" id="ARBA00022670"/>
    </source>
</evidence>
<dbReference type="AlphaFoldDB" id="A0A918XMH3"/>
<dbReference type="SUPFAM" id="SSF56601">
    <property type="entry name" value="beta-lactamase/transpeptidase-like"/>
    <property type="match status" value="1"/>
</dbReference>
<dbReference type="Pfam" id="PF00912">
    <property type="entry name" value="Transgly"/>
    <property type="match status" value="1"/>
</dbReference>
<feature type="compositionally biased region" description="Low complexity" evidence="20">
    <location>
        <begin position="1"/>
        <end position="18"/>
    </location>
</feature>
<evidence type="ECO:0000256" key="19">
    <source>
        <dbReference type="ARBA" id="ARBA00060592"/>
    </source>
</evidence>
<evidence type="ECO:0000256" key="4">
    <source>
        <dbReference type="ARBA" id="ARBA00007739"/>
    </source>
</evidence>
<feature type="domain" description="Penicillin-binding protein transpeptidase" evidence="22">
    <location>
        <begin position="361"/>
        <end position="594"/>
    </location>
</feature>
<dbReference type="GO" id="GO:0004180">
    <property type="term" value="F:carboxypeptidase activity"/>
    <property type="evidence" value="ECO:0007669"/>
    <property type="project" value="UniProtKB-KW"/>
</dbReference>
<dbReference type="PANTHER" id="PTHR32282:SF33">
    <property type="entry name" value="PEPTIDOGLYCAN GLYCOSYLTRANSFERASE"/>
    <property type="match status" value="1"/>
</dbReference>
<dbReference type="GO" id="GO:0008360">
    <property type="term" value="P:regulation of cell shape"/>
    <property type="evidence" value="ECO:0007669"/>
    <property type="project" value="UniProtKB-KW"/>
</dbReference>
<organism evidence="24 25">
    <name type="scientific">Thalassobaculum fulvum</name>
    <dbReference type="NCBI Taxonomy" id="1633335"/>
    <lineage>
        <taxon>Bacteria</taxon>
        <taxon>Pseudomonadati</taxon>
        <taxon>Pseudomonadota</taxon>
        <taxon>Alphaproteobacteria</taxon>
        <taxon>Rhodospirillales</taxon>
        <taxon>Thalassobaculaceae</taxon>
        <taxon>Thalassobaculum</taxon>
    </lineage>
</organism>
<evidence type="ECO:0000256" key="15">
    <source>
        <dbReference type="ARBA" id="ARBA00023268"/>
    </source>
</evidence>
<dbReference type="InterPro" id="IPR001460">
    <property type="entry name" value="PCN-bd_Tpept"/>
</dbReference>
<keyword evidence="5" id="KW-0121">Carboxypeptidase</keyword>
<dbReference type="InterPro" id="IPR050396">
    <property type="entry name" value="Glycosyltr_51/Transpeptidase"/>
</dbReference>
<evidence type="ECO:0000256" key="10">
    <source>
        <dbReference type="ARBA" id="ARBA00022801"/>
    </source>
</evidence>
<feature type="region of interest" description="Disordered" evidence="20">
    <location>
        <begin position="1"/>
        <end position="41"/>
    </location>
</feature>
<evidence type="ECO:0000256" key="16">
    <source>
        <dbReference type="ARBA" id="ARBA00023316"/>
    </source>
</evidence>
<evidence type="ECO:0000259" key="22">
    <source>
        <dbReference type="Pfam" id="PF00905"/>
    </source>
</evidence>
<comment type="subcellular location">
    <subcellularLocation>
        <location evidence="1">Membrane</location>
    </subcellularLocation>
</comment>
<dbReference type="GO" id="GO:0009252">
    <property type="term" value="P:peptidoglycan biosynthetic process"/>
    <property type="evidence" value="ECO:0007669"/>
    <property type="project" value="UniProtKB-KW"/>
</dbReference>
<comment type="pathway">
    <text evidence="19">Glycan biosynthesis.</text>
</comment>
<feature type="domain" description="Glycosyl transferase family 51" evidence="23">
    <location>
        <begin position="109"/>
        <end position="274"/>
    </location>
</feature>
<comment type="similarity">
    <text evidence="3">In the C-terminal section; belongs to the transpeptidase family.</text>
</comment>
<evidence type="ECO:0000256" key="7">
    <source>
        <dbReference type="ARBA" id="ARBA00022676"/>
    </source>
</evidence>
<sequence>MTRTTAAGRRAAKPPGAGSRSGKAKRSTAAGRPRRGRPPAARSLAGRVLRAGLLWSAVAGLWALVAVAGVLAWQAYRLPDIGDLDRYTRAGAVRLAGADGRMFASFGPIYGDPLTVDQLPKHLVQAVIATEDRRFYDHPGVDPIGLARAAWTNLMAGRVVQGGSTLTQQLAKNVFLTPDRSIERKIQELLLAFWLERTFGKDEILSIYLNRVYFGAGAYGVDAAARKYFGIPATRLDLSQSALLAGLLKAPSRYNPAVDPERAGRRTSVVLANMVDAGYIDQATARAAAARPIAIAGPAGRGSGPRYFADWVYDSLPDFIGRPSGDVEVATTLDPGLQAIAERAVDEGLAAARHGAGLQAALVALDPATGAVRAMVGGRSYGDSQFNRAVQARRQPGSAFKPVVYLAALEAGWAPSDPVDDAPIRIAGWAPENIDGKFDGRITLAQALARSRNAATVRLQEAVGRGRVRALADRLGLSGPLPDGPSLALGTAEANPLEIAGVYAAFANGGRAVFPFGVSAVRDRDGRALYERSGSGLPSVVSARSAAALTDMLAATIASGTGKAARLDRPAAGKTGTTQDYRDAWFAGYTADLVAVVWVGRDDAGAMDKVTGGGLPADVWKRFMAAAHKGWPARPLPGLRRSPAEPVETAGTR</sequence>
<keyword evidence="16" id="KW-0961">Cell wall biogenesis/degradation</keyword>
<name>A0A918XMH3_9PROT</name>
<dbReference type="InterPro" id="IPR036950">
    <property type="entry name" value="PBP_transglycosylase"/>
</dbReference>
<keyword evidence="25" id="KW-1185">Reference proteome</keyword>
<feature type="transmembrane region" description="Helical" evidence="21">
    <location>
        <begin position="52"/>
        <end position="76"/>
    </location>
</feature>
<evidence type="ECO:0000313" key="25">
    <source>
        <dbReference type="Proteomes" id="UP000630353"/>
    </source>
</evidence>
<comment type="pathway">
    <text evidence="2">Cell wall biogenesis; peptidoglycan biosynthesis.</text>
</comment>
<keyword evidence="6" id="KW-0645">Protease</keyword>
<evidence type="ECO:0000256" key="12">
    <source>
        <dbReference type="ARBA" id="ARBA00022984"/>
    </source>
</evidence>